<evidence type="ECO:0000313" key="7">
    <source>
        <dbReference type="EMBL" id="BAJ47331.1"/>
    </source>
</evidence>
<dbReference type="Gene3D" id="2.40.10.310">
    <property type="match status" value="1"/>
</dbReference>
<feature type="compositionally biased region" description="Basic residues" evidence="6">
    <location>
        <begin position="8"/>
        <end position="28"/>
    </location>
</feature>
<organism evidence="7 8">
    <name type="scientific">Caldiarchaeum subterraneum</name>
    <dbReference type="NCBI Taxonomy" id="311458"/>
    <lineage>
        <taxon>Archaea</taxon>
        <taxon>Nitrososphaerota</taxon>
        <taxon>Candidatus Caldarchaeales</taxon>
        <taxon>Candidatus Caldarchaeaceae</taxon>
        <taxon>Candidatus Caldarchaeum</taxon>
    </lineage>
</organism>
<evidence type="ECO:0000256" key="4">
    <source>
        <dbReference type="ARBA" id="ARBA00035277"/>
    </source>
</evidence>
<keyword evidence="2 5" id="KW-0689">Ribosomal protein</keyword>
<proteinExistence type="inferred from homology"/>
<keyword evidence="3 5" id="KW-0687">Ribonucleoprotein</keyword>
<dbReference type="NCBIfam" id="TIGR00307">
    <property type="entry name" value="eS8"/>
    <property type="match status" value="1"/>
</dbReference>
<dbReference type="InterPro" id="IPR020919">
    <property type="entry name" value="Ribosomal_protein_eS8_arc"/>
</dbReference>
<feature type="region of interest" description="Disordered" evidence="6">
    <location>
        <begin position="1"/>
        <end position="30"/>
    </location>
</feature>
<name>E6N4W2_CALS0</name>
<protein>
    <recommendedName>
        <fullName evidence="4 5">Small ribosomal subunit protein eS8</fullName>
    </recommendedName>
</protein>
<gene>
    <name evidence="5" type="primary">rps8e</name>
    <name evidence="7" type="ORF">HGMM_F36E03C13</name>
</gene>
<reference evidence="7 8" key="2">
    <citation type="journal article" date="2011" name="Nucleic Acids Res.">
        <title>Insights into the evolution of Archaea and eukaryotic protein modifier systems revealed by the genome of a novel archaeal group.</title>
        <authorList>
            <person name="Nunoura T."/>
            <person name="Takaki Y."/>
            <person name="Kakuta J."/>
            <person name="Nishi S."/>
            <person name="Sugahara J."/>
            <person name="Kazama H."/>
            <person name="Chee G."/>
            <person name="Hattori M."/>
            <person name="Kanai A."/>
            <person name="Atomi H."/>
            <person name="Takai K."/>
            <person name="Takami H."/>
        </authorList>
    </citation>
    <scope>NUCLEOTIDE SEQUENCE [LARGE SCALE GENOMIC DNA]</scope>
</reference>
<accession>E6N4W2</accession>
<comment type="subunit">
    <text evidence="5">Part of the 30S ribosomal subunit.</text>
</comment>
<dbReference type="GO" id="GO:0003735">
    <property type="term" value="F:structural constituent of ribosome"/>
    <property type="evidence" value="ECO:0007669"/>
    <property type="project" value="InterPro"/>
</dbReference>
<evidence type="ECO:0000256" key="2">
    <source>
        <dbReference type="ARBA" id="ARBA00022980"/>
    </source>
</evidence>
<reference evidence="7 8" key="1">
    <citation type="journal article" date="2005" name="Environ. Microbiol.">
        <title>Genetic and functional properties of uncultivated thermophilic crenarchaeotes from a subsurface gold mine as revealed by analysis of genome fragments.</title>
        <authorList>
            <person name="Nunoura T."/>
            <person name="Hirayama H."/>
            <person name="Takami H."/>
            <person name="Oida H."/>
            <person name="Nishi S."/>
            <person name="Shimamura S."/>
            <person name="Suzuki Y."/>
            <person name="Inagaki F."/>
            <person name="Takai K."/>
            <person name="Nealson K.H."/>
            <person name="Horikoshi K."/>
        </authorList>
    </citation>
    <scope>NUCLEOTIDE SEQUENCE [LARGE SCALE GENOMIC DNA]</scope>
</reference>
<dbReference type="GO" id="GO:1990904">
    <property type="term" value="C:ribonucleoprotein complex"/>
    <property type="evidence" value="ECO:0007669"/>
    <property type="project" value="UniProtKB-KW"/>
</dbReference>
<dbReference type="Pfam" id="PF01201">
    <property type="entry name" value="Ribosomal_S8e"/>
    <property type="match status" value="1"/>
</dbReference>
<dbReference type="EMBL" id="AP011833">
    <property type="protein sequence ID" value="BAJ47331.1"/>
    <property type="molecule type" value="Genomic_DNA"/>
</dbReference>
<comment type="similarity">
    <text evidence="1 5">Belongs to the eukaryotic ribosomal protein eS8 family.</text>
</comment>
<dbReference type="HAMAP" id="MF_00029">
    <property type="entry name" value="Ribosomal_eS8"/>
    <property type="match status" value="1"/>
</dbReference>
<dbReference type="PANTHER" id="PTHR10394">
    <property type="entry name" value="40S RIBOSOMAL PROTEIN S8"/>
    <property type="match status" value="1"/>
</dbReference>
<sequence length="129" mass="13918">MVQWHSDLHKRKKTGAKAHPARGRRKRERGGEINLVSLGEQKVVTRRVSGGNLKAAVLSTKTANVAVGSVVKRLEILRVVSNPSNRDYDRRKVITKGTLIETSEGLARVTSSPGQDGTVNAVLVKQGGA</sequence>
<dbReference type="InterPro" id="IPR022309">
    <property type="entry name" value="Ribosomal_Se8/biogenesis_NSA2"/>
</dbReference>
<dbReference type="GO" id="GO:0006412">
    <property type="term" value="P:translation"/>
    <property type="evidence" value="ECO:0007669"/>
    <property type="project" value="UniProtKB-UniRule"/>
</dbReference>
<evidence type="ECO:0000256" key="6">
    <source>
        <dbReference type="SAM" id="MobiDB-lite"/>
    </source>
</evidence>
<dbReference type="AlphaFoldDB" id="E6N4W2"/>
<evidence type="ECO:0000256" key="5">
    <source>
        <dbReference type="HAMAP-Rule" id="MF_00029"/>
    </source>
</evidence>
<evidence type="ECO:0000256" key="3">
    <source>
        <dbReference type="ARBA" id="ARBA00023274"/>
    </source>
</evidence>
<dbReference type="InterPro" id="IPR001047">
    <property type="entry name" value="Ribosomal_eS8"/>
</dbReference>
<dbReference type="CDD" id="cd11382">
    <property type="entry name" value="Ribosomal_S8e"/>
    <property type="match status" value="1"/>
</dbReference>
<dbReference type="GO" id="GO:0005840">
    <property type="term" value="C:ribosome"/>
    <property type="evidence" value="ECO:0007669"/>
    <property type="project" value="UniProtKB-KW"/>
</dbReference>
<evidence type="ECO:0000256" key="1">
    <source>
        <dbReference type="ARBA" id="ARBA00005257"/>
    </source>
</evidence>
<evidence type="ECO:0000313" key="8">
    <source>
        <dbReference type="Proteomes" id="UP000008120"/>
    </source>
</evidence>
<dbReference type="Proteomes" id="UP000008120">
    <property type="component" value="Chromosome"/>
</dbReference>